<evidence type="ECO:0000313" key="1">
    <source>
        <dbReference type="EMBL" id="CAI9962182.1"/>
    </source>
</evidence>
<protein>
    <submittedName>
        <fullName evidence="1">Uncharacterized protein</fullName>
    </submittedName>
</protein>
<sequence>MIKKQVNIFLKQNIHYERVLFILRAMSAPMYSTVITEQQIIDLHRVLTNFRNSKPFTLIIHVQEWQINDVNNWIKRNKFNNVVLGIYKQQWNDNPFDEEWENSLNNIKLAEIYWDRLFAEILEIEAENLTVFEQWQIIGKINGWN</sequence>
<dbReference type="AlphaFoldDB" id="A0AA86QSD9"/>
<reference evidence="2 3" key="2">
    <citation type="submission" date="2024-07" db="EMBL/GenBank/DDBJ databases">
        <authorList>
            <person name="Akdeniz Z."/>
        </authorList>
    </citation>
    <scope>NUCLEOTIDE SEQUENCE [LARGE SCALE GENOMIC DNA]</scope>
</reference>
<organism evidence="1">
    <name type="scientific">Hexamita inflata</name>
    <dbReference type="NCBI Taxonomy" id="28002"/>
    <lineage>
        <taxon>Eukaryota</taxon>
        <taxon>Metamonada</taxon>
        <taxon>Diplomonadida</taxon>
        <taxon>Hexamitidae</taxon>
        <taxon>Hexamitinae</taxon>
        <taxon>Hexamita</taxon>
    </lineage>
</organism>
<keyword evidence="3" id="KW-1185">Reference proteome</keyword>
<accession>A0AA86QSD9</accession>
<name>A0AA86QSD9_9EUKA</name>
<reference evidence="1" key="1">
    <citation type="submission" date="2023-06" db="EMBL/GenBank/DDBJ databases">
        <authorList>
            <person name="Kurt Z."/>
        </authorList>
    </citation>
    <scope>NUCLEOTIDE SEQUENCE</scope>
</reference>
<dbReference type="Proteomes" id="UP001642409">
    <property type="component" value="Unassembled WGS sequence"/>
</dbReference>
<gene>
    <name evidence="2" type="ORF">HINF_LOCUS3911</name>
    <name evidence="1" type="ORF">HINF_LOCUS49827</name>
</gene>
<dbReference type="EMBL" id="CATOUU010000952">
    <property type="protein sequence ID" value="CAI9962182.1"/>
    <property type="molecule type" value="Genomic_DNA"/>
</dbReference>
<evidence type="ECO:0000313" key="2">
    <source>
        <dbReference type="EMBL" id="CAL5976628.1"/>
    </source>
</evidence>
<comment type="caution">
    <text evidence="1">The sequence shown here is derived from an EMBL/GenBank/DDBJ whole genome shotgun (WGS) entry which is preliminary data.</text>
</comment>
<dbReference type="EMBL" id="CAXDID020000007">
    <property type="protein sequence ID" value="CAL5976628.1"/>
    <property type="molecule type" value="Genomic_DNA"/>
</dbReference>
<evidence type="ECO:0000313" key="3">
    <source>
        <dbReference type="Proteomes" id="UP001642409"/>
    </source>
</evidence>
<proteinExistence type="predicted"/>